<protein>
    <recommendedName>
        <fullName evidence="4">DUF4129 domain-containing protein</fullName>
    </recommendedName>
</protein>
<keyword evidence="1" id="KW-0812">Transmembrane</keyword>
<evidence type="ECO:0000313" key="2">
    <source>
        <dbReference type="EMBL" id="MBP0725887.1"/>
    </source>
</evidence>
<dbReference type="RefSeq" id="WP_209405915.1">
    <property type="nucleotide sequence ID" value="NZ_JAGIYQ010000007.1"/>
</dbReference>
<reference evidence="2" key="1">
    <citation type="submission" date="2021-04" db="EMBL/GenBank/DDBJ databases">
        <title>Genome seq and assembly of Bacillus sp.</title>
        <authorList>
            <person name="Chhetri G."/>
        </authorList>
    </citation>
    <scope>NUCLEOTIDE SEQUENCE</scope>
    <source>
        <strain evidence="2">RG28</strain>
    </source>
</reference>
<feature type="transmembrane region" description="Helical" evidence="1">
    <location>
        <begin position="93"/>
        <end position="116"/>
    </location>
</feature>
<proteinExistence type="predicted"/>
<gene>
    <name evidence="2" type="ORF">J5Y03_11970</name>
</gene>
<dbReference type="EMBL" id="JAGIYQ010000007">
    <property type="protein sequence ID" value="MBP0725887.1"/>
    <property type="molecule type" value="Genomic_DNA"/>
</dbReference>
<sequence>MDYFKRISRIVLIALPLSLILAIGILFTQQMIKAKIPHEKRFSPIPFGGKTLYGWITHDNLGPGKNLQTRENIPLIKNKKTGLSNHSNQNDMLFLYIIIIIIIIILLSIISIIFFIKRKKKIQSNLPTKETHQLLNTRKPNKKQTNLTKQSLLPTEQIRIMLIEWEKQLPKTQQRRTYETIQQWFERIGKDVEFVPFYEKVRYGKKQLLNEEIEIARKFLDYS</sequence>
<keyword evidence="1" id="KW-1133">Transmembrane helix</keyword>
<evidence type="ECO:0000256" key="1">
    <source>
        <dbReference type="SAM" id="Phobius"/>
    </source>
</evidence>
<keyword evidence="3" id="KW-1185">Reference proteome</keyword>
<dbReference type="AlphaFoldDB" id="A0A940NRW3"/>
<name>A0A940NRW3_9BACI</name>
<accession>A0A940NRW3</accession>
<comment type="caution">
    <text evidence="2">The sequence shown here is derived from an EMBL/GenBank/DDBJ whole genome shotgun (WGS) entry which is preliminary data.</text>
</comment>
<feature type="transmembrane region" description="Helical" evidence="1">
    <location>
        <begin position="12"/>
        <end position="32"/>
    </location>
</feature>
<keyword evidence="1" id="KW-0472">Membrane</keyword>
<evidence type="ECO:0008006" key="4">
    <source>
        <dbReference type="Google" id="ProtNLM"/>
    </source>
</evidence>
<evidence type="ECO:0000313" key="3">
    <source>
        <dbReference type="Proteomes" id="UP000682134"/>
    </source>
</evidence>
<organism evidence="2 3">
    <name type="scientific">Gottfriedia endophytica</name>
    <dbReference type="NCBI Taxonomy" id="2820819"/>
    <lineage>
        <taxon>Bacteria</taxon>
        <taxon>Bacillati</taxon>
        <taxon>Bacillota</taxon>
        <taxon>Bacilli</taxon>
        <taxon>Bacillales</taxon>
        <taxon>Bacillaceae</taxon>
        <taxon>Gottfriedia</taxon>
    </lineage>
</organism>
<dbReference type="Proteomes" id="UP000682134">
    <property type="component" value="Unassembled WGS sequence"/>
</dbReference>